<evidence type="ECO:0000259" key="1">
    <source>
        <dbReference type="Pfam" id="PF01909"/>
    </source>
</evidence>
<dbReference type="SUPFAM" id="SSF81301">
    <property type="entry name" value="Nucleotidyltransferase"/>
    <property type="match status" value="1"/>
</dbReference>
<dbReference type="InterPro" id="IPR002934">
    <property type="entry name" value="Polymerase_NTP_transf_dom"/>
</dbReference>
<dbReference type="Gene3D" id="3.30.460.10">
    <property type="entry name" value="Beta Polymerase, domain 2"/>
    <property type="match status" value="1"/>
</dbReference>
<protein>
    <recommendedName>
        <fullName evidence="1">Polymerase nucleotidyl transferase domain-containing protein</fullName>
    </recommendedName>
</protein>
<evidence type="ECO:0000313" key="3">
    <source>
        <dbReference type="Proteomes" id="UP000198924"/>
    </source>
</evidence>
<dbReference type="STRING" id="45496.SAMN04488079_101210"/>
<feature type="domain" description="Polymerase nucleotidyl transferase" evidence="1">
    <location>
        <begin position="121"/>
        <end position="174"/>
    </location>
</feature>
<gene>
    <name evidence="2" type="ORF">SAMN04488079_101210</name>
</gene>
<dbReference type="Pfam" id="PF01909">
    <property type="entry name" value="NTP_transf_2"/>
    <property type="match status" value="1"/>
</dbReference>
<evidence type="ECO:0000313" key="2">
    <source>
        <dbReference type="EMBL" id="SFJ78716.1"/>
    </source>
</evidence>
<dbReference type="EMBL" id="FOSH01000001">
    <property type="protein sequence ID" value="SFJ78716.1"/>
    <property type="molecule type" value="Genomic_DNA"/>
</dbReference>
<dbReference type="CDD" id="cd05403">
    <property type="entry name" value="NT_KNTase_like"/>
    <property type="match status" value="1"/>
</dbReference>
<accession>A0A1I3UA38</accession>
<sequence length="319" mass="36362">MREADFPYLPKDFIQTAEGLIFAVVSYHPHQQKIGCFLRYIENQGQWQKIDTEQANRLLARHYPKYLFKSLQFDAEFHAVKPEDVEIHHQPEQHLRSVLARSANDEIEEKCQRLIAILTKYGVNIDSLGLTGSMLIGQQKKGSDIDLVVYGREAFRQTRQAVKQAVAEQQLTALDLSLMQDNFQRRGGELNFEEFAWHEARKYNKAAIDGTKFDIGMVSLLEELVVDHRHYIKQGISTLKAVVIDDQQAFDFPARYLIDNEMTPEVISFTHTYVGQAQAGEIIEVAGAVECDSASGQRRLVVGSTREAIGEYIKVCRDL</sequence>
<organism evidence="2 3">
    <name type="scientific">Methylophaga sulfidovorans</name>
    <dbReference type="NCBI Taxonomy" id="45496"/>
    <lineage>
        <taxon>Bacteria</taxon>
        <taxon>Pseudomonadati</taxon>
        <taxon>Pseudomonadota</taxon>
        <taxon>Gammaproteobacteria</taxon>
        <taxon>Thiotrichales</taxon>
        <taxon>Piscirickettsiaceae</taxon>
        <taxon>Methylophaga</taxon>
    </lineage>
</organism>
<dbReference type="Proteomes" id="UP000198924">
    <property type="component" value="Unassembled WGS sequence"/>
</dbReference>
<dbReference type="AlphaFoldDB" id="A0A1I3UA38"/>
<reference evidence="3" key="1">
    <citation type="submission" date="2016-10" db="EMBL/GenBank/DDBJ databases">
        <authorList>
            <person name="Varghese N."/>
            <person name="Submissions S."/>
        </authorList>
    </citation>
    <scope>NUCLEOTIDE SEQUENCE [LARGE SCALE GENOMIC DNA]</scope>
    <source>
        <strain evidence="3">DSM 11578</strain>
    </source>
</reference>
<dbReference type="InterPro" id="IPR043519">
    <property type="entry name" value="NT_sf"/>
</dbReference>
<proteinExistence type="predicted"/>
<dbReference type="OrthoDB" id="253869at2"/>
<keyword evidence="3" id="KW-1185">Reference proteome</keyword>
<name>A0A1I3UA38_9GAMM</name>
<dbReference type="RefSeq" id="WP_091711331.1">
    <property type="nucleotide sequence ID" value="NZ_FOSH01000001.1"/>
</dbReference>
<dbReference type="GO" id="GO:0016779">
    <property type="term" value="F:nucleotidyltransferase activity"/>
    <property type="evidence" value="ECO:0007669"/>
    <property type="project" value="InterPro"/>
</dbReference>